<keyword evidence="1" id="KW-0732">Signal</keyword>
<dbReference type="Proteomes" id="UP000011705">
    <property type="component" value="Chromosome"/>
</dbReference>
<dbReference type="AlphaFoldDB" id="A0A0E2E240"/>
<accession>A0A0E2E240</accession>
<dbReference type="HOGENOM" id="CLU_070568_0_0_12"/>
<dbReference type="RefSeq" id="WP_002686038.1">
    <property type="nucleotide sequence ID" value="NZ_CM001795.1"/>
</dbReference>
<feature type="signal peptide" evidence="1">
    <location>
        <begin position="1"/>
        <end position="23"/>
    </location>
</feature>
<protein>
    <recommendedName>
        <fullName evidence="3">Glycoside hydrolase family 5 domain-containing protein</fullName>
    </recommendedName>
</protein>
<proteinExistence type="predicted"/>
<dbReference type="SUPFAM" id="SSF51445">
    <property type="entry name" value="(Trans)glycosidases"/>
    <property type="match status" value="1"/>
</dbReference>
<evidence type="ECO:0000256" key="1">
    <source>
        <dbReference type="SAM" id="SignalP"/>
    </source>
</evidence>
<sequence length="334" mass="39087">MKFKYKKLYLFFLSCIFAGMLFAQEQGSKIRFQDQDFILGITIDDSWYETVKLEAVVNALKNMKTKPTVRIVMSKDEPISMYIPIFEEIGKVAYILACPVDSYDMKYYKTVYSYKKRFKTAYEVLGKYTDMWEIGNEINGEDWLGKNPKLIADKVAAAYDFIKSKEGITVVTAYAFAPGMQKIEMIDWLKTYLPSRIKNNVDYLLVSYYEDDNEGFQPDWWKIFAVLESIFPNSKLGIGECGSTDENADKKTKLSMIRHYYGMPKYTKNFIGGYFWWYWVQDCVPHENNVLWEEIDSQAAKKGAFKSPLKFVIDFPISCLSYPLHRLRASWCWD</sequence>
<reference evidence="2" key="1">
    <citation type="submission" date="2012-01" db="EMBL/GenBank/DDBJ databases">
        <title>The Genome Sequence of Treponema denticola H-22.</title>
        <authorList>
            <consortium name="The Broad Institute Genome Sequencing Platform"/>
            <person name="Earl A."/>
            <person name="Ward D."/>
            <person name="Feldgarden M."/>
            <person name="Gevers D."/>
            <person name="Blanton J.M."/>
            <person name="Fenno C.J."/>
            <person name="Baranova O.V."/>
            <person name="Mathney J."/>
            <person name="Dewhirst F.E."/>
            <person name="Izard J."/>
            <person name="Young S.K."/>
            <person name="Zeng Q."/>
            <person name="Gargeya S."/>
            <person name="Fitzgerald M."/>
            <person name="Haas B."/>
            <person name="Abouelleil A."/>
            <person name="Alvarado L."/>
            <person name="Arachchi H.M."/>
            <person name="Berlin A."/>
            <person name="Chapman S.B."/>
            <person name="Gearin G."/>
            <person name="Goldberg J."/>
            <person name="Griggs A."/>
            <person name="Gujja S."/>
            <person name="Hansen M."/>
            <person name="Heiman D."/>
            <person name="Howarth C."/>
            <person name="Larimer J."/>
            <person name="Lui A."/>
            <person name="MacDonald P.J.P."/>
            <person name="McCowen C."/>
            <person name="Montmayeur A."/>
            <person name="Murphy C."/>
            <person name="Neiman D."/>
            <person name="Pearson M."/>
            <person name="Priest M."/>
            <person name="Roberts A."/>
            <person name="Saif S."/>
            <person name="Shea T."/>
            <person name="Sisk P."/>
            <person name="Stolte C."/>
            <person name="Sykes S."/>
            <person name="Wortman J."/>
            <person name="Nusbaum C."/>
            <person name="Birren B."/>
        </authorList>
    </citation>
    <scope>NUCLEOTIDE SEQUENCE [LARGE SCALE GENOMIC DNA]</scope>
    <source>
        <strain evidence="2">H-22</strain>
    </source>
</reference>
<feature type="chain" id="PRO_5002393424" description="Glycoside hydrolase family 5 domain-containing protein" evidence="1">
    <location>
        <begin position="24"/>
        <end position="334"/>
    </location>
</feature>
<dbReference type="Gene3D" id="3.20.20.80">
    <property type="entry name" value="Glycosidases"/>
    <property type="match status" value="1"/>
</dbReference>
<name>A0A0E2E240_TREDN</name>
<organism evidence="2">
    <name type="scientific">Treponema denticola H-22</name>
    <dbReference type="NCBI Taxonomy" id="999432"/>
    <lineage>
        <taxon>Bacteria</taxon>
        <taxon>Pseudomonadati</taxon>
        <taxon>Spirochaetota</taxon>
        <taxon>Spirochaetia</taxon>
        <taxon>Spirochaetales</taxon>
        <taxon>Treponemataceae</taxon>
        <taxon>Treponema</taxon>
    </lineage>
</organism>
<dbReference type="InterPro" id="IPR017853">
    <property type="entry name" value="GH"/>
</dbReference>
<evidence type="ECO:0008006" key="3">
    <source>
        <dbReference type="Google" id="ProtNLM"/>
    </source>
</evidence>
<gene>
    <name evidence="2" type="ORF">HMPREF9726_02515</name>
</gene>
<comment type="caution">
    <text evidence="2">The sequence shown here is derived from an EMBL/GenBank/DDBJ whole genome shotgun (WGS) entry which is preliminary data.</text>
</comment>
<evidence type="ECO:0000313" key="2">
    <source>
        <dbReference type="EMBL" id="EMB30830.1"/>
    </source>
</evidence>
<dbReference type="EMBL" id="AGDV01000021">
    <property type="protein sequence ID" value="EMB30830.1"/>
    <property type="molecule type" value="Genomic_DNA"/>
</dbReference>